<protein>
    <submittedName>
        <fullName evidence="4">Cysteine proteinase</fullName>
    </submittedName>
</protein>
<organism evidence="4 5">
    <name type="scientific">Aspergillus ellipticus CBS 707.79</name>
    <dbReference type="NCBI Taxonomy" id="1448320"/>
    <lineage>
        <taxon>Eukaryota</taxon>
        <taxon>Fungi</taxon>
        <taxon>Dikarya</taxon>
        <taxon>Ascomycota</taxon>
        <taxon>Pezizomycotina</taxon>
        <taxon>Eurotiomycetes</taxon>
        <taxon>Eurotiomycetidae</taxon>
        <taxon>Eurotiales</taxon>
        <taxon>Aspergillaceae</taxon>
        <taxon>Aspergillus</taxon>
        <taxon>Aspergillus subgen. Circumdati</taxon>
    </lineage>
</organism>
<feature type="compositionally biased region" description="Basic residues" evidence="1">
    <location>
        <begin position="458"/>
        <end position="470"/>
    </location>
</feature>
<accession>A0A319D425</accession>
<dbReference type="InterPro" id="IPR050164">
    <property type="entry name" value="Peptidase_C19"/>
</dbReference>
<dbReference type="PANTHER" id="PTHR24006">
    <property type="entry name" value="UBIQUITIN CARBOXYL-TERMINAL HYDROLASE"/>
    <property type="match status" value="1"/>
</dbReference>
<evidence type="ECO:0000313" key="5">
    <source>
        <dbReference type="Proteomes" id="UP000247810"/>
    </source>
</evidence>
<dbReference type="InterPro" id="IPR038765">
    <property type="entry name" value="Papain-like_cys_pep_sf"/>
</dbReference>
<keyword evidence="2" id="KW-0732">Signal</keyword>
<feature type="domain" description="USP" evidence="3">
    <location>
        <begin position="1"/>
        <end position="307"/>
    </location>
</feature>
<sequence length="470" mass="53860">GNLCSRNSALIVLLHTPLFLNWLQRYYRAHGQCARRKRCLLCGFNDLANAYWGTDPQRAPRFEDIYLPQVWERVKETFWKDDPVKEQHDVCDFLENFFQQLHRETDAEGWQEARDIFEIRTKNDHVCQTCSHVMGGQTDQKSFLIANFGSEKQPGSDKITEVLKMPQPKFEANCEQCKRQTMQLPREKITYLPEILFVRINRLFYNKKGGTYQLTHPIEAEERLIVPSEILDGPLKSTGEACYELYAIIWHNAQSTPWGHYICVVKDPKGQWAHVDDDDVTLNPSTKAILGHRARQQEAYVLVYRRLPLNRQLQLGPQEVAEVQDVSAVRPTTDDGISGSGQPEPLPRKNPPNDQLPPPQKSASLREQPAHDTVNLDQTIEFAATKLKWDLKEQLIRPVGSGALVQIHGRARIQKAKIQLRFVCEKTGETLIGEGEISLRDPSRRSKKRAAPTVINTRSKKAKKEGRREG</sequence>
<dbReference type="VEuPathDB" id="FungiDB:BO71DRAFT_330884"/>
<dbReference type="SUPFAM" id="SSF54001">
    <property type="entry name" value="Cysteine proteinases"/>
    <property type="match status" value="1"/>
</dbReference>
<gene>
    <name evidence="4" type="ORF">BO71DRAFT_330884</name>
</gene>
<feature type="chain" id="PRO_5016294424" evidence="2">
    <location>
        <begin position="30"/>
        <end position="470"/>
    </location>
</feature>
<evidence type="ECO:0000256" key="2">
    <source>
        <dbReference type="SAM" id="SignalP"/>
    </source>
</evidence>
<feature type="region of interest" description="Disordered" evidence="1">
    <location>
        <begin position="324"/>
        <end position="371"/>
    </location>
</feature>
<dbReference type="GO" id="GO:0005829">
    <property type="term" value="C:cytosol"/>
    <property type="evidence" value="ECO:0007669"/>
    <property type="project" value="TreeGrafter"/>
</dbReference>
<feature type="compositionally biased region" description="Pro residues" evidence="1">
    <location>
        <begin position="344"/>
        <end position="360"/>
    </location>
</feature>
<evidence type="ECO:0000313" key="4">
    <source>
        <dbReference type="EMBL" id="PYH92024.1"/>
    </source>
</evidence>
<evidence type="ECO:0000259" key="3">
    <source>
        <dbReference type="PROSITE" id="PS50235"/>
    </source>
</evidence>
<dbReference type="EMBL" id="KZ825928">
    <property type="protein sequence ID" value="PYH92024.1"/>
    <property type="molecule type" value="Genomic_DNA"/>
</dbReference>
<feature type="signal peptide" evidence="2">
    <location>
        <begin position="1"/>
        <end position="29"/>
    </location>
</feature>
<dbReference type="OrthoDB" id="289038at2759"/>
<dbReference type="Proteomes" id="UP000247810">
    <property type="component" value="Unassembled WGS sequence"/>
</dbReference>
<dbReference type="AlphaFoldDB" id="A0A319D425"/>
<dbReference type="Gene3D" id="3.90.70.10">
    <property type="entry name" value="Cysteine proteinases"/>
    <property type="match status" value="1"/>
</dbReference>
<dbReference type="InterPro" id="IPR028889">
    <property type="entry name" value="USP"/>
</dbReference>
<dbReference type="GO" id="GO:0016579">
    <property type="term" value="P:protein deubiquitination"/>
    <property type="evidence" value="ECO:0007669"/>
    <property type="project" value="InterPro"/>
</dbReference>
<feature type="region of interest" description="Disordered" evidence="1">
    <location>
        <begin position="434"/>
        <end position="470"/>
    </location>
</feature>
<reference evidence="4 5" key="1">
    <citation type="submission" date="2018-02" db="EMBL/GenBank/DDBJ databases">
        <title>The genomes of Aspergillus section Nigri reveals drivers in fungal speciation.</title>
        <authorList>
            <consortium name="DOE Joint Genome Institute"/>
            <person name="Vesth T.C."/>
            <person name="Nybo J."/>
            <person name="Theobald S."/>
            <person name="Brandl J."/>
            <person name="Frisvad J.C."/>
            <person name="Nielsen K.F."/>
            <person name="Lyhne E.K."/>
            <person name="Kogle M.E."/>
            <person name="Kuo A."/>
            <person name="Riley R."/>
            <person name="Clum A."/>
            <person name="Nolan M."/>
            <person name="Lipzen A."/>
            <person name="Salamov A."/>
            <person name="Henrissat B."/>
            <person name="Wiebenga A."/>
            <person name="De vries R.P."/>
            <person name="Grigoriev I.V."/>
            <person name="Mortensen U.H."/>
            <person name="Andersen M.R."/>
            <person name="Baker S.E."/>
        </authorList>
    </citation>
    <scope>NUCLEOTIDE SEQUENCE [LARGE SCALE GENOMIC DNA]</scope>
    <source>
        <strain evidence="4 5">CBS 707.79</strain>
    </source>
</reference>
<feature type="non-terminal residue" evidence="4">
    <location>
        <position position="1"/>
    </location>
</feature>
<dbReference type="Pfam" id="PF00443">
    <property type="entry name" value="UCH"/>
    <property type="match status" value="1"/>
</dbReference>
<dbReference type="InterPro" id="IPR001394">
    <property type="entry name" value="Peptidase_C19_UCH"/>
</dbReference>
<keyword evidence="5" id="KW-1185">Reference proteome</keyword>
<evidence type="ECO:0000256" key="1">
    <source>
        <dbReference type="SAM" id="MobiDB-lite"/>
    </source>
</evidence>
<proteinExistence type="predicted"/>
<dbReference type="GO" id="GO:0004843">
    <property type="term" value="F:cysteine-type deubiquitinase activity"/>
    <property type="evidence" value="ECO:0007669"/>
    <property type="project" value="InterPro"/>
</dbReference>
<dbReference type="GO" id="GO:0005634">
    <property type="term" value="C:nucleus"/>
    <property type="evidence" value="ECO:0007669"/>
    <property type="project" value="TreeGrafter"/>
</dbReference>
<dbReference type="STRING" id="1448320.A0A319D425"/>
<dbReference type="PROSITE" id="PS50235">
    <property type="entry name" value="USP_3"/>
    <property type="match status" value="1"/>
</dbReference>
<name>A0A319D425_9EURO</name>